<reference evidence="1" key="2">
    <citation type="submission" date="2025-08" db="UniProtKB">
        <authorList>
            <consortium name="Ensembl"/>
        </authorList>
    </citation>
    <scope>IDENTIFICATION</scope>
</reference>
<proteinExistence type="predicted"/>
<dbReference type="Proteomes" id="UP000694380">
    <property type="component" value="Chromosome 1"/>
</dbReference>
<evidence type="ECO:0000313" key="2">
    <source>
        <dbReference type="Proteomes" id="UP000694380"/>
    </source>
</evidence>
<protein>
    <submittedName>
        <fullName evidence="1">Uncharacterized protein</fullName>
    </submittedName>
</protein>
<organism evidence="1 2">
    <name type="scientific">Chrysemys picta bellii</name>
    <name type="common">Western painted turtle</name>
    <name type="synonym">Emys bellii</name>
    <dbReference type="NCBI Taxonomy" id="8478"/>
    <lineage>
        <taxon>Eukaryota</taxon>
        <taxon>Metazoa</taxon>
        <taxon>Chordata</taxon>
        <taxon>Craniata</taxon>
        <taxon>Vertebrata</taxon>
        <taxon>Euteleostomi</taxon>
        <taxon>Archelosauria</taxon>
        <taxon>Testudinata</taxon>
        <taxon>Testudines</taxon>
        <taxon>Cryptodira</taxon>
        <taxon>Durocryptodira</taxon>
        <taxon>Testudinoidea</taxon>
        <taxon>Emydidae</taxon>
        <taxon>Chrysemys</taxon>
    </lineage>
</organism>
<keyword evidence="2" id="KW-1185">Reference proteome</keyword>
<name>A0A8C3FMS5_CHRPI</name>
<sequence length="127" mass="13740">PHQQQHRSKGGNTIPCHPYFCAAAGGGSAFRAGFLTSSHYTELSSSLLLFEGELKLKPNRDPVAEVFPNVNGFDFSLLKMLLTDSEPNTNFGGETTVFVGVSEVLDTSETSTVTSEIFISPMPLSFH</sequence>
<reference evidence="1" key="3">
    <citation type="submission" date="2025-09" db="UniProtKB">
        <authorList>
            <consortium name="Ensembl"/>
        </authorList>
    </citation>
    <scope>IDENTIFICATION</scope>
</reference>
<accession>A0A8C3FMS5</accession>
<dbReference type="Ensembl" id="ENSCPBT00000010870.1">
    <property type="protein sequence ID" value="ENSCPBP00000009067.1"/>
    <property type="gene ID" value="ENSCPBG00000007013.1"/>
</dbReference>
<dbReference type="AlphaFoldDB" id="A0A8C3FMS5"/>
<dbReference type="GeneTree" id="ENSGT00910000148474"/>
<reference evidence="1" key="1">
    <citation type="journal article" date="2015" name="Genome Biol. Evol.">
        <title>Physical Mapping and Refinement of the Painted Turtle Genome (Chrysemys picta) Inform Amniote Genome Evolution and Challenge Turtle-Bird Chromosomal Conservation.</title>
        <authorList>
            <person name="Badenhorst D."/>
            <person name="Hillier L.W."/>
            <person name="Literman R."/>
            <person name="Montiel E.E."/>
            <person name="Radhakrishnan S."/>
            <person name="Shen Y."/>
            <person name="Minx P."/>
            <person name="Janes D.E."/>
            <person name="Warren W.C."/>
            <person name="Edwards S.V."/>
            <person name="Valenzuela N."/>
        </authorList>
    </citation>
    <scope>NUCLEOTIDE SEQUENCE [LARGE SCALE GENOMIC DNA]</scope>
</reference>
<evidence type="ECO:0000313" key="1">
    <source>
        <dbReference type="Ensembl" id="ENSCPBP00000009067.1"/>
    </source>
</evidence>